<dbReference type="Proteomes" id="UP000824120">
    <property type="component" value="Chromosome 1"/>
</dbReference>
<evidence type="ECO:0000313" key="1">
    <source>
        <dbReference type="EMBL" id="KAG5631278.1"/>
    </source>
</evidence>
<dbReference type="OrthoDB" id="1306423at2759"/>
<accession>A0A9J6B3G8</accession>
<keyword evidence="2" id="KW-1185">Reference proteome</keyword>
<dbReference type="SUPFAM" id="SSF56672">
    <property type="entry name" value="DNA/RNA polymerases"/>
    <property type="match status" value="1"/>
</dbReference>
<organism evidence="1 2">
    <name type="scientific">Solanum commersonii</name>
    <name type="common">Commerson's wild potato</name>
    <name type="synonym">Commerson's nightshade</name>
    <dbReference type="NCBI Taxonomy" id="4109"/>
    <lineage>
        <taxon>Eukaryota</taxon>
        <taxon>Viridiplantae</taxon>
        <taxon>Streptophyta</taxon>
        <taxon>Embryophyta</taxon>
        <taxon>Tracheophyta</taxon>
        <taxon>Spermatophyta</taxon>
        <taxon>Magnoliopsida</taxon>
        <taxon>eudicotyledons</taxon>
        <taxon>Gunneridae</taxon>
        <taxon>Pentapetalae</taxon>
        <taxon>asterids</taxon>
        <taxon>lamiids</taxon>
        <taxon>Solanales</taxon>
        <taxon>Solanaceae</taxon>
        <taxon>Solanoideae</taxon>
        <taxon>Solaneae</taxon>
        <taxon>Solanum</taxon>
    </lineage>
</organism>
<dbReference type="InterPro" id="IPR043502">
    <property type="entry name" value="DNA/RNA_pol_sf"/>
</dbReference>
<reference evidence="1 2" key="1">
    <citation type="submission" date="2020-09" db="EMBL/GenBank/DDBJ databases">
        <title>De no assembly of potato wild relative species, Solanum commersonii.</title>
        <authorList>
            <person name="Cho K."/>
        </authorList>
    </citation>
    <scope>NUCLEOTIDE SEQUENCE [LARGE SCALE GENOMIC DNA]</scope>
    <source>
        <strain evidence="1">LZ3.2</strain>
        <tissue evidence="1">Leaf</tissue>
    </source>
</reference>
<evidence type="ECO:0000313" key="2">
    <source>
        <dbReference type="Proteomes" id="UP000824120"/>
    </source>
</evidence>
<dbReference type="EMBL" id="JACXVP010000001">
    <property type="protein sequence ID" value="KAG5631278.1"/>
    <property type="molecule type" value="Genomic_DNA"/>
</dbReference>
<comment type="caution">
    <text evidence="1">The sequence shown here is derived from an EMBL/GenBank/DDBJ whole genome shotgun (WGS) entry which is preliminary data.</text>
</comment>
<name>A0A9J6B3G8_SOLCO</name>
<sequence>MVRPVQGPILPTLTHVKPPFSQKPFTPYPIYRKLVNSQVAKPNRFTGNGLGRRLNVAEMDEKRAKGLCFFCDDKYVVGHKCRSNKQFFLVEREDEELVKEEVVQDQIQEDNEEVDEFMTISLQAFTGVTGYHTIRVTGYHEKKPLQVLIDTRSTHNFIDQEVPRGRCKQVQWLNTLGRILFDFKSRTIEFRYQGKKHVLRGVSNQLKSARAKSINNVKRIGCSATTFMLTMNPTTLPPHRASFDHRIPLVESANAVNKRPYRYRGVKKDIIEKLVHEMIDQEVIQHGTSPNASQLYWLAKRMCLKICVVDHSTQLVGIADTLSDPSFCQFHRLLALAFKDLRDFESSAI</sequence>
<proteinExistence type="predicted"/>
<gene>
    <name evidence="1" type="ORF">H5410_002995</name>
</gene>
<dbReference type="Gene3D" id="3.10.10.10">
    <property type="entry name" value="HIV Type 1 Reverse Transcriptase, subunit A, domain 1"/>
    <property type="match status" value="1"/>
</dbReference>
<protein>
    <submittedName>
        <fullName evidence="1">Uncharacterized protein</fullName>
    </submittedName>
</protein>
<dbReference type="AlphaFoldDB" id="A0A9J6B3G8"/>